<name>A0A8H6MRS6_9PEZI</name>
<reference evidence="1" key="1">
    <citation type="journal article" date="2020" name="Phytopathology">
        <title>Genome Sequence Resources of Colletotrichum truncatum, C. plurivorum, C. musicola, and C. sojae: Four Species Pathogenic to Soybean (Glycine max).</title>
        <authorList>
            <person name="Rogerio F."/>
            <person name="Boufleur T.R."/>
            <person name="Ciampi-Guillardi M."/>
            <person name="Sukno S.A."/>
            <person name="Thon M.R."/>
            <person name="Massola Junior N.S."/>
            <person name="Baroncelli R."/>
        </authorList>
    </citation>
    <scope>NUCLEOTIDE SEQUENCE</scope>
    <source>
        <strain evidence="1">LFN0074</strain>
    </source>
</reference>
<protein>
    <submittedName>
        <fullName evidence="1">Uncharacterized protein</fullName>
    </submittedName>
</protein>
<comment type="caution">
    <text evidence="1">The sequence shown here is derived from an EMBL/GenBank/DDBJ whole genome shotgun (WGS) entry which is preliminary data.</text>
</comment>
<proteinExistence type="predicted"/>
<sequence length="114" mass="13010">MVPRQDARLFFARPSAVPAQYAFVHIKNEIQDKFQYPAFRQEIGMRELKLPFYVIFKPNPRDSAMWDYRPWAFLPAGYNGIIDSTGAHTSGNEDMEALAMLRETVCQRAAGLPG</sequence>
<accession>A0A8H6MRS6</accession>
<evidence type="ECO:0000313" key="2">
    <source>
        <dbReference type="Proteomes" id="UP000639643"/>
    </source>
</evidence>
<dbReference type="EMBL" id="WIGM01001016">
    <property type="protein sequence ID" value="KAF6806614.1"/>
    <property type="molecule type" value="Genomic_DNA"/>
</dbReference>
<dbReference type="AlphaFoldDB" id="A0A8H6MRS6"/>
<dbReference type="Proteomes" id="UP000639643">
    <property type="component" value="Unassembled WGS sequence"/>
</dbReference>
<keyword evidence="2" id="KW-1185">Reference proteome</keyword>
<evidence type="ECO:0000313" key="1">
    <source>
        <dbReference type="EMBL" id="KAF6806614.1"/>
    </source>
</evidence>
<dbReference type="OrthoDB" id="3140657at2759"/>
<gene>
    <name evidence="1" type="ORF">CMUS01_14314</name>
</gene>
<organism evidence="1 2">
    <name type="scientific">Colletotrichum musicola</name>
    <dbReference type="NCBI Taxonomy" id="2175873"/>
    <lineage>
        <taxon>Eukaryota</taxon>
        <taxon>Fungi</taxon>
        <taxon>Dikarya</taxon>
        <taxon>Ascomycota</taxon>
        <taxon>Pezizomycotina</taxon>
        <taxon>Sordariomycetes</taxon>
        <taxon>Hypocreomycetidae</taxon>
        <taxon>Glomerellales</taxon>
        <taxon>Glomerellaceae</taxon>
        <taxon>Colletotrichum</taxon>
        <taxon>Colletotrichum orchidearum species complex</taxon>
    </lineage>
</organism>